<dbReference type="AlphaFoldDB" id="A0A0Q9YGS7"/>
<evidence type="ECO:0000256" key="3">
    <source>
        <dbReference type="ARBA" id="ARBA00022475"/>
    </source>
</evidence>
<evidence type="ECO:0000313" key="23">
    <source>
        <dbReference type="EMBL" id="MCS5710827.1"/>
    </source>
</evidence>
<dbReference type="Gene3D" id="1.20.120.1220">
    <property type="match status" value="1"/>
</dbReference>
<keyword evidence="10 18" id="KW-0378">Hydrolase</keyword>
<keyword evidence="3" id="KW-1003">Cell membrane</keyword>
<evidence type="ECO:0000256" key="16">
    <source>
        <dbReference type="ARBA" id="ARBA00071870"/>
    </source>
</evidence>
<proteinExistence type="inferred from homology"/>
<keyword evidence="24" id="KW-1185">Reference proteome</keyword>
<evidence type="ECO:0000256" key="13">
    <source>
        <dbReference type="ARBA" id="ARBA00023268"/>
    </source>
</evidence>
<dbReference type="Proteomes" id="UP000051497">
    <property type="component" value="Unassembled WGS sequence"/>
</dbReference>
<feature type="domain" description="Prepilin type IV endopeptidase peptidase" evidence="20">
    <location>
        <begin position="131"/>
        <end position="240"/>
    </location>
</feature>
<comment type="caution">
    <text evidence="22">The sequence shown here is derived from an EMBL/GenBank/DDBJ whole genome shotgun (WGS) entry which is preliminary data.</text>
</comment>
<evidence type="ECO:0000256" key="10">
    <source>
        <dbReference type="ARBA" id="ARBA00022801"/>
    </source>
</evidence>
<evidence type="ECO:0000313" key="24">
    <source>
        <dbReference type="Proteomes" id="UP000051497"/>
    </source>
</evidence>
<evidence type="ECO:0000256" key="14">
    <source>
        <dbReference type="ARBA" id="ARBA00050401"/>
    </source>
</evidence>
<dbReference type="Pfam" id="PF06750">
    <property type="entry name" value="A24_N_bact"/>
    <property type="match status" value="1"/>
</dbReference>
<keyword evidence="5 18" id="KW-0489">Methyltransferase</keyword>
<dbReference type="GO" id="GO:0032259">
    <property type="term" value="P:methylation"/>
    <property type="evidence" value="ECO:0007669"/>
    <property type="project" value="UniProtKB-KW"/>
</dbReference>
<dbReference type="EC" id="3.4.23.43" evidence="15 18"/>
<reference evidence="23" key="2">
    <citation type="journal article" date="2016" name="Genome Announc.">
        <title>Draft Genome Sequences of Two Novel Amoeba-Resistant Intranuclear Bacteria, 'Candidatus Berkiella cookevillensis' and 'Candidatus Berkiella aquae'.</title>
        <authorList>
            <person name="Mehari Y.T."/>
            <person name="Arivett B.A."/>
            <person name="Farone A.L."/>
            <person name="Gunderson J.H."/>
            <person name="Farone M.B."/>
        </authorList>
    </citation>
    <scope>NUCLEOTIDE SEQUENCE</scope>
    <source>
        <strain evidence="23">HT99</strain>
    </source>
</reference>
<dbReference type="PANTHER" id="PTHR30487">
    <property type="entry name" value="TYPE 4 PREPILIN-LIKE PROTEINS LEADER PEPTIDE-PROCESSING ENZYME"/>
    <property type="match status" value="1"/>
</dbReference>
<dbReference type="STRING" id="295108.HT99x_02745"/>
<keyword evidence="13 18" id="KW-0511">Multifunctional enzyme</keyword>
<comment type="subcellular location">
    <subcellularLocation>
        <location evidence="1">Cell inner membrane</location>
        <topology evidence="1">Multi-pass membrane protein</topology>
    </subcellularLocation>
    <subcellularLocation>
        <location evidence="18">Cell membrane</location>
        <topology evidence="18">Multi-pass membrane protein</topology>
    </subcellularLocation>
</comment>
<keyword evidence="9 18" id="KW-0812">Transmembrane</keyword>
<keyword evidence="6 18" id="KW-0645">Protease</keyword>
<evidence type="ECO:0000256" key="7">
    <source>
        <dbReference type="ARBA" id="ARBA00022679"/>
    </source>
</evidence>
<reference evidence="23" key="3">
    <citation type="submission" date="2021-06" db="EMBL/GenBank/DDBJ databases">
        <title>Genomic Description and Analysis of Intracellular Bacteria, Candidatus Berkiella cookevillensis and Candidatus Berkiella aquae.</title>
        <authorList>
            <person name="Kidane D.T."/>
            <person name="Mehari Y.T."/>
            <person name="Rice F.C."/>
            <person name="Arivett B.A."/>
            <person name="Farone A.L."/>
            <person name="Berk S.G."/>
            <person name="Farone M.B."/>
        </authorList>
    </citation>
    <scope>NUCLEOTIDE SEQUENCE</scope>
    <source>
        <strain evidence="23">HT99</strain>
    </source>
</reference>
<evidence type="ECO:0000256" key="4">
    <source>
        <dbReference type="ARBA" id="ARBA00022519"/>
    </source>
</evidence>
<dbReference type="InterPro" id="IPR000045">
    <property type="entry name" value="Prepilin_IV_endopep_pep"/>
</dbReference>
<accession>A0A0Q9YGS7</accession>
<reference evidence="22" key="1">
    <citation type="submission" date="2015-09" db="EMBL/GenBank/DDBJ databases">
        <title>Draft Genome Sequences of Two Novel Amoeba-resistant Intranuclear Bacteria, Candidatus Berkiella cookevillensis and Candidatus Berkiella aquae.</title>
        <authorList>
            <person name="Mehari Y.T."/>
            <person name="Arivett B.A."/>
            <person name="Farone A.L."/>
            <person name="Gunderson J.H."/>
            <person name="Farone M.B."/>
        </authorList>
    </citation>
    <scope>NUCLEOTIDE SEQUENCE [LARGE SCALE GENOMIC DNA]</scope>
    <source>
        <strain evidence="22">HT99</strain>
    </source>
</reference>
<dbReference type="FunFam" id="1.20.120.1220:FF:000001">
    <property type="entry name" value="Type 4 prepilin-like proteins leader peptide-processing enzyme"/>
    <property type="match status" value="1"/>
</dbReference>
<evidence type="ECO:0000256" key="19">
    <source>
        <dbReference type="SAM" id="Phobius"/>
    </source>
</evidence>
<evidence type="ECO:0000259" key="20">
    <source>
        <dbReference type="Pfam" id="PF01478"/>
    </source>
</evidence>
<comment type="function">
    <text evidence="18">Plays an essential role in type IV pili and type II pseudopili formation by proteolytically removing the leader sequence from substrate proteins and subsequently monomethylating the alpha-amino group of the newly exposed N-terminal phenylalanine.</text>
</comment>
<evidence type="ECO:0000256" key="8">
    <source>
        <dbReference type="ARBA" id="ARBA00022691"/>
    </source>
</evidence>
<feature type="transmembrane region" description="Helical" evidence="19">
    <location>
        <begin position="6"/>
        <end position="27"/>
    </location>
</feature>
<evidence type="ECO:0000256" key="15">
    <source>
        <dbReference type="ARBA" id="ARBA00067082"/>
    </source>
</evidence>
<dbReference type="InterPro" id="IPR014032">
    <property type="entry name" value="Peptidase_A24A_bac"/>
</dbReference>
<feature type="domain" description="Prepilin peptidase A24 N-terminal" evidence="21">
    <location>
        <begin position="14"/>
        <end position="121"/>
    </location>
</feature>
<keyword evidence="12 19" id="KW-0472">Membrane</keyword>
<evidence type="ECO:0000256" key="17">
    <source>
        <dbReference type="RuleBase" id="RU003793"/>
    </source>
</evidence>
<dbReference type="Pfam" id="PF01478">
    <property type="entry name" value="Peptidase_A24"/>
    <property type="match status" value="1"/>
</dbReference>
<evidence type="ECO:0000256" key="5">
    <source>
        <dbReference type="ARBA" id="ARBA00022603"/>
    </source>
</evidence>
<comment type="similarity">
    <text evidence="2 17">Belongs to the peptidase A24 family.</text>
</comment>
<dbReference type="GO" id="GO:0004190">
    <property type="term" value="F:aspartic-type endopeptidase activity"/>
    <property type="evidence" value="ECO:0007669"/>
    <property type="project" value="UniProtKB-EC"/>
</dbReference>
<evidence type="ECO:0000256" key="18">
    <source>
        <dbReference type="RuleBase" id="RU003794"/>
    </source>
</evidence>
<sequence length="285" mass="32637">MEWLLHYYLFVIFVIGLIIGSFLNVVIARLPRMLNQAWTLQCYDYIQQKNPTESTQPYNLMVPRSHCPQCQQMIRAIDNIPILSFLFLKGRCRYCHTKISWRYPLTELITGLLSIAVAYRFGLTWQMPAALLLTWSLVALTQIDFNEQLLPDDIVLPMLWLGLLLNSQSLFTGLSNAVFGAVFGYLFLWGVYWLFKLVTHKEGMGYGDFKLLAMLGAWLGWQALPVIVLLSSLVGVIVGLSLIASKRLTREQPIPFGPYLAMAGWLSLMWGDKLMQLYFKSILNL</sequence>
<comment type="catalytic activity">
    <reaction evidence="14 18">
        <text>Typically cleaves a -Gly-|-Phe- bond to release an N-terminal, basic peptide of 5-8 residues from type IV prepilin, and then N-methylates the new N-terminal amino group, the methyl donor being S-adenosyl-L-methionine.</text>
        <dbReference type="EC" id="3.4.23.43"/>
    </reaction>
</comment>
<dbReference type="PANTHER" id="PTHR30487:SF0">
    <property type="entry name" value="PREPILIN LEADER PEPTIDASE_N-METHYLTRANSFERASE-RELATED"/>
    <property type="match status" value="1"/>
</dbReference>
<dbReference type="InterPro" id="IPR010627">
    <property type="entry name" value="Prepilin_pept_A24_N"/>
</dbReference>
<dbReference type="GO" id="GO:0005886">
    <property type="term" value="C:plasma membrane"/>
    <property type="evidence" value="ECO:0007669"/>
    <property type="project" value="UniProtKB-SubCell"/>
</dbReference>
<keyword evidence="11 19" id="KW-1133">Transmembrane helix</keyword>
<name>A0A0Q9YGS7_9GAMM</name>
<keyword evidence="8" id="KW-0949">S-adenosyl-L-methionine</keyword>
<feature type="transmembrane region" description="Helical" evidence="19">
    <location>
        <begin position="101"/>
        <end position="119"/>
    </location>
</feature>
<feature type="transmembrane region" description="Helical" evidence="19">
    <location>
        <begin position="215"/>
        <end position="244"/>
    </location>
</feature>
<protein>
    <recommendedName>
        <fullName evidence="16 18">Prepilin leader peptidase/N-methyltransferase</fullName>
        <ecNumber evidence="18">2.1.1.-</ecNumber>
        <ecNumber evidence="15 18">3.4.23.43</ecNumber>
    </recommendedName>
</protein>
<organism evidence="22">
    <name type="scientific">Candidatus Berkiella aquae</name>
    <dbReference type="NCBI Taxonomy" id="295108"/>
    <lineage>
        <taxon>Bacteria</taxon>
        <taxon>Pseudomonadati</taxon>
        <taxon>Pseudomonadota</taxon>
        <taxon>Gammaproteobacteria</taxon>
        <taxon>Candidatus Berkiellales</taxon>
        <taxon>Candidatus Berkiellaceae</taxon>
        <taxon>Candidatus Berkiella</taxon>
    </lineage>
</organism>
<evidence type="ECO:0000256" key="11">
    <source>
        <dbReference type="ARBA" id="ARBA00022989"/>
    </source>
</evidence>
<evidence type="ECO:0000313" key="22">
    <source>
        <dbReference type="EMBL" id="KRG19766.1"/>
    </source>
</evidence>
<feature type="transmembrane region" description="Helical" evidence="19">
    <location>
        <begin position="256"/>
        <end position="275"/>
    </location>
</feature>
<evidence type="ECO:0000259" key="21">
    <source>
        <dbReference type="Pfam" id="PF06750"/>
    </source>
</evidence>
<keyword evidence="7 18" id="KW-0808">Transferase</keyword>
<feature type="transmembrane region" description="Helical" evidence="19">
    <location>
        <begin position="154"/>
        <end position="171"/>
    </location>
</feature>
<feature type="transmembrane region" description="Helical" evidence="19">
    <location>
        <begin position="177"/>
        <end position="195"/>
    </location>
</feature>
<dbReference type="PRINTS" id="PR00864">
    <property type="entry name" value="PREPILNPTASE"/>
</dbReference>
<dbReference type="GO" id="GO:0008168">
    <property type="term" value="F:methyltransferase activity"/>
    <property type="evidence" value="ECO:0007669"/>
    <property type="project" value="UniProtKB-KW"/>
</dbReference>
<dbReference type="InterPro" id="IPR050882">
    <property type="entry name" value="Prepilin_peptidase/N-MTase"/>
</dbReference>
<evidence type="ECO:0000256" key="2">
    <source>
        <dbReference type="ARBA" id="ARBA00005801"/>
    </source>
</evidence>
<dbReference type="EMBL" id="LKAJ02000001">
    <property type="protein sequence ID" value="MCS5710827.1"/>
    <property type="molecule type" value="Genomic_DNA"/>
</dbReference>
<dbReference type="GO" id="GO:0006465">
    <property type="term" value="P:signal peptide processing"/>
    <property type="evidence" value="ECO:0007669"/>
    <property type="project" value="TreeGrafter"/>
</dbReference>
<evidence type="ECO:0000256" key="1">
    <source>
        <dbReference type="ARBA" id="ARBA00004429"/>
    </source>
</evidence>
<evidence type="ECO:0000256" key="12">
    <source>
        <dbReference type="ARBA" id="ARBA00023136"/>
    </source>
</evidence>
<keyword evidence="4" id="KW-0997">Cell inner membrane</keyword>
<evidence type="ECO:0000256" key="9">
    <source>
        <dbReference type="ARBA" id="ARBA00022692"/>
    </source>
</evidence>
<dbReference type="EC" id="2.1.1.-" evidence="18"/>
<gene>
    <name evidence="22" type="primary">outO</name>
    <name evidence="23" type="ORF">HT99x_005250</name>
    <name evidence="22" type="ORF">HT99x_02745</name>
</gene>
<dbReference type="OrthoDB" id="9789291at2"/>
<dbReference type="RefSeq" id="WP_075067339.1">
    <property type="nucleotide sequence ID" value="NZ_LKAJ02000001.1"/>
</dbReference>
<dbReference type="PATRIC" id="fig|1590043.3.peg.2791"/>
<dbReference type="EMBL" id="LKAJ01000015">
    <property type="protein sequence ID" value="KRG19766.1"/>
    <property type="molecule type" value="Genomic_DNA"/>
</dbReference>
<evidence type="ECO:0000256" key="6">
    <source>
        <dbReference type="ARBA" id="ARBA00022670"/>
    </source>
</evidence>